<dbReference type="Gene3D" id="3.50.50.60">
    <property type="entry name" value="FAD/NAD(P)-binding domain"/>
    <property type="match status" value="1"/>
</dbReference>
<accession>A0A839DUY0</accession>
<dbReference type="PRINTS" id="PR00419">
    <property type="entry name" value="ADXRDTASE"/>
</dbReference>
<evidence type="ECO:0000259" key="2">
    <source>
        <dbReference type="Pfam" id="PF01593"/>
    </source>
</evidence>
<dbReference type="AlphaFoldDB" id="A0A839DUY0"/>
<evidence type="ECO:0000256" key="1">
    <source>
        <dbReference type="SAM" id="MobiDB-lite"/>
    </source>
</evidence>
<dbReference type="InterPro" id="IPR002937">
    <property type="entry name" value="Amino_oxidase"/>
</dbReference>
<gene>
    <name evidence="3" type="ORF">FHX42_001916</name>
</gene>
<keyword evidence="4" id="KW-1185">Reference proteome</keyword>
<evidence type="ECO:0000313" key="4">
    <source>
        <dbReference type="Proteomes" id="UP000569329"/>
    </source>
</evidence>
<sequence>MTRRDGHPGRDRKAVQHPPEPGHESVPGSTTPPRVVVVGAGIAGLAAATCLAERGVEVRLLEREPHLGGRVGGWRTELADGSTASMNRGFHAFFRQYYNLRALLRRADPHLTGLVSLPDYPLVHSRGYQDTFAGLPRTPPWNALAFVARSPTFGWQDVTRLGKRAALPLAQVSVPEIYEQLDHLDAASFLDRIRFPEAAKHLAFEVFSRSFFADPSHLSAAELATMFHIYFLGSNEGLLFDVASDCFPSALWQPLRRYLQRLGTRVSTATTVRSVRPGDRRRFSVRLDGGEDVDADACVLATDPGGLRRLVAGSPELGDARWRSRVAGLPSAPAFLVSRLWLDRPVRAQRPGFMGTSGFGPLDNISVLERYEHSAAQWAHARGGSVVELHAYALPGSPTVAELRPRMLAELHRLYPETAGATIVDERHELRADCPLFPPDGFDDRPHITTPDPNVVLAGDLVRIDLPVALMERAATTGMQAANALLSNWGTRGHALWSVPDRGRFPVLRQLSAPAPSR</sequence>
<evidence type="ECO:0000313" key="3">
    <source>
        <dbReference type="EMBL" id="MBA8824569.1"/>
    </source>
</evidence>
<dbReference type="RefSeq" id="WP_182543826.1">
    <property type="nucleotide sequence ID" value="NZ_JACGWZ010000002.1"/>
</dbReference>
<dbReference type="InterPro" id="IPR036188">
    <property type="entry name" value="FAD/NAD-bd_sf"/>
</dbReference>
<dbReference type="PANTHER" id="PTHR42923:SF43">
    <property type="entry name" value="AMINE OXIDASE"/>
    <property type="match status" value="1"/>
</dbReference>
<proteinExistence type="predicted"/>
<organism evidence="3 4">
    <name type="scientific">Halosaccharopolyspora lacisalsi</name>
    <dbReference type="NCBI Taxonomy" id="1000566"/>
    <lineage>
        <taxon>Bacteria</taxon>
        <taxon>Bacillati</taxon>
        <taxon>Actinomycetota</taxon>
        <taxon>Actinomycetes</taxon>
        <taxon>Pseudonocardiales</taxon>
        <taxon>Pseudonocardiaceae</taxon>
        <taxon>Halosaccharopolyspora</taxon>
    </lineage>
</organism>
<comment type="caution">
    <text evidence="3">The sequence shown here is derived from an EMBL/GenBank/DDBJ whole genome shotgun (WGS) entry which is preliminary data.</text>
</comment>
<dbReference type="GO" id="GO:0016491">
    <property type="term" value="F:oxidoreductase activity"/>
    <property type="evidence" value="ECO:0007669"/>
    <property type="project" value="InterPro"/>
</dbReference>
<dbReference type="Pfam" id="PF01593">
    <property type="entry name" value="Amino_oxidase"/>
    <property type="match status" value="1"/>
</dbReference>
<feature type="region of interest" description="Disordered" evidence="1">
    <location>
        <begin position="1"/>
        <end position="33"/>
    </location>
</feature>
<feature type="domain" description="Amine oxidase" evidence="2">
    <location>
        <begin position="42"/>
        <end position="486"/>
    </location>
</feature>
<feature type="compositionally biased region" description="Basic and acidic residues" evidence="1">
    <location>
        <begin position="1"/>
        <end position="14"/>
    </location>
</feature>
<dbReference type="PANTHER" id="PTHR42923">
    <property type="entry name" value="PROTOPORPHYRINOGEN OXIDASE"/>
    <property type="match status" value="1"/>
</dbReference>
<dbReference type="EMBL" id="JACGWZ010000002">
    <property type="protein sequence ID" value="MBA8824569.1"/>
    <property type="molecule type" value="Genomic_DNA"/>
</dbReference>
<reference evidence="3 4" key="1">
    <citation type="submission" date="2020-07" db="EMBL/GenBank/DDBJ databases">
        <title>Sequencing the genomes of 1000 actinobacteria strains.</title>
        <authorList>
            <person name="Klenk H.-P."/>
        </authorList>
    </citation>
    <scope>NUCLEOTIDE SEQUENCE [LARGE SCALE GENOMIC DNA]</scope>
    <source>
        <strain evidence="3 4">DSM 45975</strain>
    </source>
</reference>
<dbReference type="InterPro" id="IPR050464">
    <property type="entry name" value="Zeta_carotene_desat/Oxidored"/>
</dbReference>
<dbReference type="Proteomes" id="UP000569329">
    <property type="component" value="Unassembled WGS sequence"/>
</dbReference>
<protein>
    <submittedName>
        <fullName evidence="3">Isorenieratene synthase</fullName>
    </submittedName>
</protein>
<name>A0A839DUY0_9PSEU</name>
<dbReference type="SUPFAM" id="SSF51905">
    <property type="entry name" value="FAD/NAD(P)-binding domain"/>
    <property type="match status" value="1"/>
</dbReference>